<gene>
    <name evidence="1" type="ORF">ICN82_09875</name>
</gene>
<protein>
    <submittedName>
        <fullName evidence="1">Uncharacterized protein</fullName>
    </submittedName>
</protein>
<accession>A0A8J6Z936</accession>
<dbReference type="AlphaFoldDB" id="A0A8J6Z936"/>
<dbReference type="EMBL" id="JACVXA010000023">
    <property type="protein sequence ID" value="MBE3638510.1"/>
    <property type="molecule type" value="Genomic_DNA"/>
</dbReference>
<reference evidence="1" key="1">
    <citation type="submission" date="2020-09" db="EMBL/GenBank/DDBJ databases">
        <title>A novel bacterium of genus Mangrovicoccus, isolated from South China Sea.</title>
        <authorList>
            <person name="Huang H."/>
            <person name="Mo K."/>
            <person name="Hu Y."/>
        </authorList>
    </citation>
    <scope>NUCLEOTIDE SEQUENCE</scope>
    <source>
        <strain evidence="1">HB182678</strain>
    </source>
</reference>
<comment type="caution">
    <text evidence="1">The sequence shown here is derived from an EMBL/GenBank/DDBJ whole genome shotgun (WGS) entry which is preliminary data.</text>
</comment>
<proteinExistence type="predicted"/>
<organism evidence="1 2">
    <name type="scientific">Mangrovicoccus algicola</name>
    <dbReference type="NCBI Taxonomy" id="2771008"/>
    <lineage>
        <taxon>Bacteria</taxon>
        <taxon>Pseudomonadati</taxon>
        <taxon>Pseudomonadota</taxon>
        <taxon>Alphaproteobacteria</taxon>
        <taxon>Rhodobacterales</taxon>
        <taxon>Paracoccaceae</taxon>
        <taxon>Mangrovicoccus</taxon>
    </lineage>
</organism>
<name>A0A8J6Z936_9RHOB</name>
<keyword evidence="2" id="KW-1185">Reference proteome</keyword>
<evidence type="ECO:0000313" key="2">
    <source>
        <dbReference type="Proteomes" id="UP000609121"/>
    </source>
</evidence>
<dbReference type="Proteomes" id="UP000609121">
    <property type="component" value="Unassembled WGS sequence"/>
</dbReference>
<sequence>MARTGQLYLHEAMEYVVLRAGRPLPSGRIAAEINDQALFTRARAGSAPLQWWQIEIEARKFPMKFRLEGRDVCLAARSTRGEPRIAMTRSG</sequence>
<dbReference type="RefSeq" id="WP_193182160.1">
    <property type="nucleotide sequence ID" value="NZ_JACVXA010000023.1"/>
</dbReference>
<evidence type="ECO:0000313" key="1">
    <source>
        <dbReference type="EMBL" id="MBE3638510.1"/>
    </source>
</evidence>